<reference evidence="2" key="1">
    <citation type="submission" date="2021-09" db="EMBL/GenBank/DDBJ databases">
        <title>Genome of Aequorivita sp. strain F64183.</title>
        <authorList>
            <person name="Wang Y."/>
        </authorList>
    </citation>
    <scope>NUCLEOTIDE SEQUENCE</scope>
    <source>
        <strain evidence="2">F64183</strain>
    </source>
</reference>
<evidence type="ECO:0000313" key="2">
    <source>
        <dbReference type="EMBL" id="MCG2432180.1"/>
    </source>
</evidence>
<accession>A0A9X1U5M6</accession>
<evidence type="ECO:0000313" key="3">
    <source>
        <dbReference type="Proteomes" id="UP001139462"/>
    </source>
</evidence>
<gene>
    <name evidence="2" type="ORF">K8344_13715</name>
</gene>
<protein>
    <submittedName>
        <fullName evidence="2">PIN domain-containing protein</fullName>
    </submittedName>
</protein>
<dbReference type="Proteomes" id="UP001139462">
    <property type="component" value="Unassembled WGS sequence"/>
</dbReference>
<dbReference type="AlphaFoldDB" id="A0A9X1U5M6"/>
<organism evidence="2 3">
    <name type="scientific">Aequorivita xiaoshiensis</name>
    <dbReference type="NCBI Taxonomy" id="2874476"/>
    <lineage>
        <taxon>Bacteria</taxon>
        <taxon>Pseudomonadati</taxon>
        <taxon>Bacteroidota</taxon>
        <taxon>Flavobacteriia</taxon>
        <taxon>Flavobacteriales</taxon>
        <taxon>Flavobacteriaceae</taxon>
        <taxon>Aequorivita</taxon>
    </lineage>
</organism>
<proteinExistence type="predicted"/>
<comment type="caution">
    <text evidence="2">The sequence shown here is derived from an EMBL/GenBank/DDBJ whole genome shotgun (WGS) entry which is preliminary data.</text>
</comment>
<sequence length="237" mass="27599">MILDTCSWLDLAKPKYSEILEELEEQISEGITILITCDIIIEEWERNKVKIINQIQASIKSYAKNALQISNYLPEKEKNEIDAILSKYRSIEKEQIKLAETHYDRVEKLLKTSQVYEINDTLKVYTANRALKKIAPFHNSKNNIADALIFFGATAYVEENYVIATDILFVSQNTTDFADPLDKSKIHPQLENNKVFYSNNIASAIKMRKEVIDELDEYNEYKFEEWVDLQTDIMRGK</sequence>
<dbReference type="RefSeq" id="WP_237609247.1">
    <property type="nucleotide sequence ID" value="NZ_JAIRBB010000030.1"/>
</dbReference>
<evidence type="ECO:0000259" key="1">
    <source>
        <dbReference type="Pfam" id="PF16289"/>
    </source>
</evidence>
<feature type="domain" description="DUF4935" evidence="1">
    <location>
        <begin position="2"/>
        <end position="177"/>
    </location>
</feature>
<dbReference type="Pfam" id="PF16289">
    <property type="entry name" value="PIN_12"/>
    <property type="match status" value="1"/>
</dbReference>
<dbReference type="InterPro" id="IPR032557">
    <property type="entry name" value="DUF4935"/>
</dbReference>
<dbReference type="EMBL" id="JAIRBB010000030">
    <property type="protein sequence ID" value="MCG2432180.1"/>
    <property type="molecule type" value="Genomic_DNA"/>
</dbReference>
<name>A0A9X1U5M6_9FLAO</name>
<keyword evidence="3" id="KW-1185">Reference proteome</keyword>